<gene>
    <name evidence="2" type="ORF">H4R26_000696</name>
</gene>
<protein>
    <submittedName>
        <fullName evidence="2">Uncharacterized protein</fullName>
    </submittedName>
</protein>
<dbReference type="EMBL" id="JANBQF010000023">
    <property type="protein sequence ID" value="KAJ2007559.1"/>
    <property type="molecule type" value="Genomic_DNA"/>
</dbReference>
<evidence type="ECO:0000313" key="2">
    <source>
        <dbReference type="EMBL" id="KAJ2007559.1"/>
    </source>
</evidence>
<dbReference type="AlphaFoldDB" id="A0A9W8BM55"/>
<accession>A0A9W8BM55</accession>
<keyword evidence="1" id="KW-1133">Transmembrane helix</keyword>
<dbReference type="Proteomes" id="UP001150907">
    <property type="component" value="Unassembled WGS sequence"/>
</dbReference>
<dbReference type="InterPro" id="IPR025187">
    <property type="entry name" value="DUF4112"/>
</dbReference>
<sequence>MSTPISRAQSQLAQPMARQFRRPILYEEAEDFKRLQRLVFDYDNYIVPLFPRLYNYSPKSTKVAQLQCLPIIGNLIIFWLTSKFIYQSMKFDCLSTSTTVYMMGFSGLMFVVGFVPFLGVWATYKIKPLYTIWKMFSKDIDTKGLYHGESLAGARAEFPARHSMVSQFSSIHHTNRTTDLIEMPVMTPSVPQPAFRPGNSKASFMAAEPEQDQRASIDLSLPAYGNQPTDVKRGYGSFCPVSTNQDSGAVARDSEYYNDGVRTGKHSFESMRASTIPDEADFLKNDYMDRKSYLDNWPLKK</sequence>
<keyword evidence="1" id="KW-0472">Membrane</keyword>
<evidence type="ECO:0000256" key="1">
    <source>
        <dbReference type="SAM" id="Phobius"/>
    </source>
</evidence>
<keyword evidence="3" id="KW-1185">Reference proteome</keyword>
<feature type="transmembrane region" description="Helical" evidence="1">
    <location>
        <begin position="63"/>
        <end position="80"/>
    </location>
</feature>
<name>A0A9W8BM55_9FUNG</name>
<organism evidence="2 3">
    <name type="scientific">Coemansia thaxteri</name>
    <dbReference type="NCBI Taxonomy" id="2663907"/>
    <lineage>
        <taxon>Eukaryota</taxon>
        <taxon>Fungi</taxon>
        <taxon>Fungi incertae sedis</taxon>
        <taxon>Zoopagomycota</taxon>
        <taxon>Kickxellomycotina</taxon>
        <taxon>Kickxellomycetes</taxon>
        <taxon>Kickxellales</taxon>
        <taxon>Kickxellaceae</taxon>
        <taxon>Coemansia</taxon>
    </lineage>
</organism>
<dbReference type="Pfam" id="PF13430">
    <property type="entry name" value="DUF4112"/>
    <property type="match status" value="1"/>
</dbReference>
<reference evidence="2" key="1">
    <citation type="submission" date="2022-07" db="EMBL/GenBank/DDBJ databases">
        <title>Phylogenomic reconstructions and comparative analyses of Kickxellomycotina fungi.</title>
        <authorList>
            <person name="Reynolds N.K."/>
            <person name="Stajich J.E."/>
            <person name="Barry K."/>
            <person name="Grigoriev I.V."/>
            <person name="Crous P."/>
            <person name="Smith M.E."/>
        </authorList>
    </citation>
    <scope>NUCLEOTIDE SEQUENCE</scope>
    <source>
        <strain evidence="2">IMI 214461</strain>
    </source>
</reference>
<comment type="caution">
    <text evidence="2">The sequence shown here is derived from an EMBL/GenBank/DDBJ whole genome shotgun (WGS) entry which is preliminary data.</text>
</comment>
<keyword evidence="1" id="KW-0812">Transmembrane</keyword>
<feature type="transmembrane region" description="Helical" evidence="1">
    <location>
        <begin position="100"/>
        <end position="124"/>
    </location>
</feature>
<proteinExistence type="predicted"/>
<dbReference type="OrthoDB" id="5538802at2759"/>
<evidence type="ECO:0000313" key="3">
    <source>
        <dbReference type="Proteomes" id="UP001150907"/>
    </source>
</evidence>